<evidence type="ECO:0000313" key="1">
    <source>
        <dbReference type="EMBL" id="QDE14967.1"/>
    </source>
</evidence>
<proteinExistence type="predicted"/>
<sequence length="97" mass="10901">MAKFVCEIILPAIRKTGKFTRDVINARMAAPSLPQLIVRPLFESTGRAFKNGSATLRVSHVRGRGLRPVRVLGPRHARRRRRLQAEGAGVVFRVRKC</sequence>
<protein>
    <submittedName>
        <fullName evidence="1">Bro-k</fullName>
    </submittedName>
</protein>
<reference evidence="1" key="1">
    <citation type="submission" date="2018-10" db="EMBL/GenBank/DDBJ databases">
        <title>The genome sequence and analysis of 3 newly sequenced Lymantria dispar multinucleocapsid nucleopolyhedrovirus strains: H2, J2 and T3 strain.</title>
        <authorList>
            <person name="Gencer D."/>
            <person name="Inan C."/>
            <person name="Nalcacioglu R."/>
            <person name="Yin F."/>
            <person name="Zhu Z."/>
            <person name="Wang J."/>
            <person name="Hu Z."/>
            <person name="Arif B."/>
            <person name="Demirbag Z."/>
            <person name="Demir I."/>
        </authorList>
    </citation>
    <scope>NUCLEOTIDE SEQUENCE</scope>
    <source>
        <strain evidence="1">J2</strain>
    </source>
</reference>
<organismHost>
    <name type="scientific">Lepidoptera</name>
    <name type="common">moths &amp; butterflies</name>
    <dbReference type="NCBI Taxonomy" id="7088"/>
</organismHost>
<accession>A0A4Y5X3X6</accession>
<name>A0A4Y5X3X6_NPVLD</name>
<gene>
    <name evidence="1" type="ORF">LdMNPV-J2_00111</name>
</gene>
<organism evidence="1">
    <name type="scientific">Lymantria dispar multicapsid nuclear polyhedrosis virus</name>
    <name type="common">LdMNPV</name>
    <dbReference type="NCBI Taxonomy" id="10449"/>
    <lineage>
        <taxon>Viruses</taxon>
        <taxon>Viruses incertae sedis</taxon>
        <taxon>Naldaviricetes</taxon>
        <taxon>Lefavirales</taxon>
        <taxon>Baculoviridae</taxon>
        <taxon>Alphabaculovirus</taxon>
        <taxon>Alphabaculovirus lydisparis</taxon>
    </lineage>
</organism>
<dbReference type="EMBL" id="MK089451">
    <property type="protein sequence ID" value="QDE14967.1"/>
    <property type="molecule type" value="Genomic_DNA"/>
</dbReference>